<keyword evidence="2" id="KW-0677">Repeat</keyword>
<dbReference type="PANTHER" id="PTHR47926:SF497">
    <property type="entry name" value="TETRATRICOPEPTIDE-LIKE HELICAL DOMAIN SUPERFAMILY"/>
    <property type="match status" value="1"/>
</dbReference>
<dbReference type="EMBL" id="PNBA02000022">
    <property type="protein sequence ID" value="KAG6384707.1"/>
    <property type="molecule type" value="Genomic_DNA"/>
</dbReference>
<dbReference type="GO" id="GO:0009451">
    <property type="term" value="P:RNA modification"/>
    <property type="evidence" value="ECO:0007669"/>
    <property type="project" value="InterPro"/>
</dbReference>
<evidence type="ECO:0008006" key="6">
    <source>
        <dbReference type="Google" id="ProtNLM"/>
    </source>
</evidence>
<dbReference type="InterPro" id="IPR046848">
    <property type="entry name" value="E_motif"/>
</dbReference>
<dbReference type="FunFam" id="1.25.40.10:FF:001093">
    <property type="entry name" value="Pentatricopeptide repeat-containing protein At2g34400"/>
    <property type="match status" value="1"/>
</dbReference>
<feature type="repeat" description="PPR" evidence="3">
    <location>
        <begin position="313"/>
        <end position="347"/>
    </location>
</feature>
<dbReference type="InterPro" id="IPR002885">
    <property type="entry name" value="PPR_rpt"/>
</dbReference>
<dbReference type="PRINTS" id="PR00291">
    <property type="entry name" value="KUNITZINHBTR"/>
</dbReference>
<sequence>MIDLMLQTHIHKSQAAPIVELKNLLAKWGTRCSLLNEILAHSITAGVFAREIAGGLLGAYAKLNKVAEARKIFDEMPKRDVGSWTSLQNLYLNIKRPRKSLAIFSDLVLSDFPKPDSHSVVAALSACARCKDLRNGRAIHAMALKYLEYPRPNVHNALIDMYGKNQRVGLANRVFNGVNYKDVAIWTSLLNGYIVNSDMDSAQKKNMFSWTAMIVGHVRSKNALEALQLFMKMRHEDVGEHCCNPTTFTVVALLSACADIGALNLGSSVHGYISKRHGFASDVTVNNGLMDMYGKSGNLDSAMKLFDIMRRKDLFSWSIMISGLALNGRGKNALIVFDSMVESGLIPNEVTFLSVLSACSHGGLVSEGERLFERFVNSYKIKPWIEHYGCMVDLFVRAGPLEKALWLVERMPMKPDAVIWRSLLAACLQHGNFELAEVAGKKVLELDPDDDAVYVLLFSIYRSKNRWDEAVSAMKIMRDQRIKKTPGCSWIEENGGFHEFLAESSEHYVSDNIVIILNGLIEHSRLYTNFFLESSADEGAAVVDIDGNPVQAGVDYYILPVIQGRGGGLTLSSTGNKTCPLDVIQEPQEVDNGLPLTFHPANSSQGVVRVSADQNFVFSAASVCVQSTVRRLQRDDSISNFLITTGGVEGNYGLETAGNWYRIDEFDSDYKIVHCPGVCDTCRVVCGDVDVVVQDGVRRLVLNGDGPLKVMLKKA</sequence>
<evidence type="ECO:0000256" key="2">
    <source>
        <dbReference type="ARBA" id="ARBA00022737"/>
    </source>
</evidence>
<dbReference type="SUPFAM" id="SSF50386">
    <property type="entry name" value="STI-like"/>
    <property type="match status" value="1"/>
</dbReference>
<dbReference type="Pfam" id="PF13041">
    <property type="entry name" value="PPR_2"/>
    <property type="match status" value="1"/>
</dbReference>
<gene>
    <name evidence="4" type="ORF">SASPL_153524</name>
</gene>
<dbReference type="GO" id="GO:0004866">
    <property type="term" value="F:endopeptidase inhibitor activity"/>
    <property type="evidence" value="ECO:0007669"/>
    <property type="project" value="InterPro"/>
</dbReference>
<evidence type="ECO:0000313" key="5">
    <source>
        <dbReference type="Proteomes" id="UP000298416"/>
    </source>
</evidence>
<comment type="caution">
    <text evidence="4">The sequence shown here is derived from an EMBL/GenBank/DDBJ whole genome shotgun (WGS) entry which is preliminary data.</text>
</comment>
<dbReference type="GO" id="GO:0003723">
    <property type="term" value="F:RNA binding"/>
    <property type="evidence" value="ECO:0007669"/>
    <property type="project" value="InterPro"/>
</dbReference>
<dbReference type="SMART" id="SM00452">
    <property type="entry name" value="STI"/>
    <property type="match status" value="1"/>
</dbReference>
<dbReference type="SUPFAM" id="SSF48452">
    <property type="entry name" value="TPR-like"/>
    <property type="match status" value="1"/>
</dbReference>
<dbReference type="Pfam" id="PF00197">
    <property type="entry name" value="Kunitz_legume"/>
    <property type="match status" value="1"/>
</dbReference>
<dbReference type="Gene3D" id="2.80.10.50">
    <property type="match status" value="1"/>
</dbReference>
<reference evidence="4" key="1">
    <citation type="submission" date="2018-01" db="EMBL/GenBank/DDBJ databases">
        <authorList>
            <person name="Mao J.F."/>
        </authorList>
    </citation>
    <scope>NUCLEOTIDE SEQUENCE</scope>
    <source>
        <strain evidence="4">Huo1</strain>
        <tissue evidence="4">Leaf</tissue>
    </source>
</reference>
<name>A0A8X8YYZ6_SALSN</name>
<dbReference type="Pfam" id="PF01535">
    <property type="entry name" value="PPR"/>
    <property type="match status" value="3"/>
</dbReference>
<evidence type="ECO:0000256" key="1">
    <source>
        <dbReference type="ARBA" id="ARBA00005440"/>
    </source>
</evidence>
<organism evidence="4">
    <name type="scientific">Salvia splendens</name>
    <name type="common">Scarlet sage</name>
    <dbReference type="NCBI Taxonomy" id="180675"/>
    <lineage>
        <taxon>Eukaryota</taxon>
        <taxon>Viridiplantae</taxon>
        <taxon>Streptophyta</taxon>
        <taxon>Embryophyta</taxon>
        <taxon>Tracheophyta</taxon>
        <taxon>Spermatophyta</taxon>
        <taxon>Magnoliopsida</taxon>
        <taxon>eudicotyledons</taxon>
        <taxon>Gunneridae</taxon>
        <taxon>Pentapetalae</taxon>
        <taxon>asterids</taxon>
        <taxon>lamiids</taxon>
        <taxon>Lamiales</taxon>
        <taxon>Lamiaceae</taxon>
        <taxon>Nepetoideae</taxon>
        <taxon>Mentheae</taxon>
        <taxon>Salviinae</taxon>
        <taxon>Salvia</taxon>
        <taxon>Salvia subgen. Calosphace</taxon>
        <taxon>core Calosphace</taxon>
    </lineage>
</organism>
<dbReference type="NCBIfam" id="TIGR00756">
    <property type="entry name" value="PPR"/>
    <property type="match status" value="3"/>
</dbReference>
<dbReference type="PANTHER" id="PTHR47926">
    <property type="entry name" value="PENTATRICOPEPTIDE REPEAT-CONTAINING PROTEIN"/>
    <property type="match status" value="1"/>
</dbReference>
<dbReference type="InterPro" id="IPR011065">
    <property type="entry name" value="Kunitz_inhibitor_STI-like_sf"/>
</dbReference>
<dbReference type="Proteomes" id="UP000298416">
    <property type="component" value="Unassembled WGS sequence"/>
</dbReference>
<dbReference type="Pfam" id="PF20431">
    <property type="entry name" value="E_motif"/>
    <property type="match status" value="1"/>
</dbReference>
<keyword evidence="5" id="KW-1185">Reference proteome</keyword>
<evidence type="ECO:0000313" key="4">
    <source>
        <dbReference type="EMBL" id="KAG6384707.1"/>
    </source>
</evidence>
<comment type="similarity">
    <text evidence="1">Belongs to the protease inhibitor I3 (leguminous Kunitz-type inhibitor) family.</text>
</comment>
<protein>
    <recommendedName>
        <fullName evidence="6">Pentatricopeptide repeat-containing protein</fullName>
    </recommendedName>
</protein>
<dbReference type="CDD" id="cd23375">
    <property type="entry name" value="beta-trefoil_STI_VvMLP-like"/>
    <property type="match status" value="1"/>
</dbReference>
<feature type="repeat" description="PPR" evidence="3">
    <location>
        <begin position="282"/>
        <end position="312"/>
    </location>
</feature>
<evidence type="ECO:0000256" key="3">
    <source>
        <dbReference type="PROSITE-ProRule" id="PRU00708"/>
    </source>
</evidence>
<feature type="repeat" description="PPR" evidence="3">
    <location>
        <begin position="206"/>
        <end position="240"/>
    </location>
</feature>
<dbReference type="InterPro" id="IPR011990">
    <property type="entry name" value="TPR-like_helical_dom_sf"/>
</dbReference>
<dbReference type="AlphaFoldDB" id="A0A8X8YYZ6"/>
<reference evidence="4" key="2">
    <citation type="submission" date="2020-08" db="EMBL/GenBank/DDBJ databases">
        <title>Plant Genome Project.</title>
        <authorList>
            <person name="Zhang R.-G."/>
        </authorList>
    </citation>
    <scope>NUCLEOTIDE SEQUENCE</scope>
    <source>
        <strain evidence="4">Huo1</strain>
        <tissue evidence="4">Leaf</tissue>
    </source>
</reference>
<accession>A0A8X8YYZ6</accession>
<dbReference type="InterPro" id="IPR002160">
    <property type="entry name" value="Prot_inh_Kunz-lg"/>
</dbReference>
<dbReference type="PROSITE" id="PS00283">
    <property type="entry name" value="SOYBEAN_KUNITZ"/>
    <property type="match status" value="1"/>
</dbReference>
<dbReference type="Gene3D" id="1.25.40.10">
    <property type="entry name" value="Tetratricopeptide repeat domain"/>
    <property type="match status" value="4"/>
</dbReference>
<dbReference type="InterPro" id="IPR046960">
    <property type="entry name" value="PPR_At4g14850-like_plant"/>
</dbReference>
<proteinExistence type="inferred from homology"/>
<dbReference type="PROSITE" id="PS51375">
    <property type="entry name" value="PPR"/>
    <property type="match status" value="3"/>
</dbReference>